<name>A0A1T4NP14_9FIRM</name>
<evidence type="ECO:0000313" key="8">
    <source>
        <dbReference type="Proteomes" id="UP000189857"/>
    </source>
</evidence>
<organism evidence="7 8">
    <name type="scientific">Eubacterium ruminantium</name>
    <dbReference type="NCBI Taxonomy" id="42322"/>
    <lineage>
        <taxon>Bacteria</taxon>
        <taxon>Bacillati</taxon>
        <taxon>Bacillota</taxon>
        <taxon>Clostridia</taxon>
        <taxon>Eubacteriales</taxon>
        <taxon>Eubacteriaceae</taxon>
        <taxon>Eubacterium</taxon>
    </lineage>
</organism>
<evidence type="ECO:0000256" key="1">
    <source>
        <dbReference type="ARBA" id="ARBA00004141"/>
    </source>
</evidence>
<evidence type="ECO:0000256" key="3">
    <source>
        <dbReference type="ARBA" id="ARBA00022692"/>
    </source>
</evidence>
<feature type="transmembrane region" description="Helical" evidence="6">
    <location>
        <begin position="123"/>
        <end position="146"/>
    </location>
</feature>
<dbReference type="PANTHER" id="PTHR23291:SF50">
    <property type="entry name" value="PROTEIN LIFEGUARD 4"/>
    <property type="match status" value="1"/>
</dbReference>
<keyword evidence="3 6" id="KW-0812">Transmembrane</keyword>
<reference evidence="7 8" key="1">
    <citation type="submission" date="2017-02" db="EMBL/GenBank/DDBJ databases">
        <authorList>
            <person name="Peterson S.W."/>
        </authorList>
    </citation>
    <scope>NUCLEOTIDE SEQUENCE [LARGE SCALE GENOMIC DNA]</scope>
    <source>
        <strain evidence="7 8">ATCC 17233</strain>
    </source>
</reference>
<feature type="transmembrane region" description="Helical" evidence="6">
    <location>
        <begin position="152"/>
        <end position="171"/>
    </location>
</feature>
<keyword evidence="8" id="KW-1185">Reference proteome</keyword>
<accession>A0A1T4NP14</accession>
<evidence type="ECO:0000313" key="7">
    <source>
        <dbReference type="EMBL" id="SJZ80922.1"/>
    </source>
</evidence>
<dbReference type="AlphaFoldDB" id="A0A1T4NP14"/>
<dbReference type="GO" id="GO:0005886">
    <property type="term" value="C:plasma membrane"/>
    <property type="evidence" value="ECO:0007669"/>
    <property type="project" value="TreeGrafter"/>
</dbReference>
<keyword evidence="5 6" id="KW-0472">Membrane</keyword>
<proteinExistence type="inferred from homology"/>
<dbReference type="RefSeq" id="WP_078787497.1">
    <property type="nucleotide sequence ID" value="NZ_FMTO01000008.1"/>
</dbReference>
<sequence>MPNDYENFNGSDMNNSQNYNQYYNQNYYSSQNTTNSYQYATGPVVTSNRYSQTMRYSMKDVMSRTFLYMTIALLLTAISAMAVYTTNPYFLVTNGMSTFILLAIVEVGVVIGASFAVKANNAFLAGVLFVIYSIVNGLTLSVILLVYTEASIAKVFFLTAGLFGVMAVMGFTTNRDLTSMGSLLMIGLFGIIIGSLINLFLHSTGLDYFITIACIAIFLGLTAYDTQKIKHIAMNNPGYSLSTIALYGAIELYLDFINLFLKLLRLLGKARN</sequence>
<dbReference type="InterPro" id="IPR006214">
    <property type="entry name" value="Bax_inhibitor_1-related"/>
</dbReference>
<protein>
    <recommendedName>
        <fullName evidence="9">Modulator of FtsH protease</fullName>
    </recommendedName>
</protein>
<dbReference type="OrthoDB" id="9793828at2"/>
<evidence type="ECO:0000256" key="2">
    <source>
        <dbReference type="ARBA" id="ARBA00010350"/>
    </source>
</evidence>
<keyword evidence="4 6" id="KW-1133">Transmembrane helix</keyword>
<evidence type="ECO:0008006" key="9">
    <source>
        <dbReference type="Google" id="ProtNLM"/>
    </source>
</evidence>
<dbReference type="Pfam" id="PF01027">
    <property type="entry name" value="Bax1-I"/>
    <property type="match status" value="1"/>
</dbReference>
<feature type="transmembrane region" description="Helical" evidence="6">
    <location>
        <begin position="208"/>
        <end position="226"/>
    </location>
</feature>
<feature type="transmembrane region" description="Helical" evidence="6">
    <location>
        <begin position="238"/>
        <end position="261"/>
    </location>
</feature>
<feature type="transmembrane region" description="Helical" evidence="6">
    <location>
        <begin position="183"/>
        <end position="202"/>
    </location>
</feature>
<dbReference type="PANTHER" id="PTHR23291">
    <property type="entry name" value="BAX INHIBITOR-RELATED"/>
    <property type="match status" value="1"/>
</dbReference>
<feature type="transmembrane region" description="Helical" evidence="6">
    <location>
        <begin position="96"/>
        <end position="116"/>
    </location>
</feature>
<dbReference type="CDD" id="cd10432">
    <property type="entry name" value="BI-1-like_bacterial"/>
    <property type="match status" value="1"/>
</dbReference>
<evidence type="ECO:0000256" key="6">
    <source>
        <dbReference type="RuleBase" id="RU004379"/>
    </source>
</evidence>
<evidence type="ECO:0000256" key="5">
    <source>
        <dbReference type="ARBA" id="ARBA00023136"/>
    </source>
</evidence>
<comment type="subcellular location">
    <subcellularLocation>
        <location evidence="1">Membrane</location>
        <topology evidence="1">Multi-pass membrane protein</topology>
    </subcellularLocation>
</comment>
<evidence type="ECO:0000256" key="4">
    <source>
        <dbReference type="ARBA" id="ARBA00022989"/>
    </source>
</evidence>
<feature type="transmembrane region" description="Helical" evidence="6">
    <location>
        <begin position="65"/>
        <end position="84"/>
    </location>
</feature>
<dbReference type="EMBL" id="FUXA01000009">
    <property type="protein sequence ID" value="SJZ80922.1"/>
    <property type="molecule type" value="Genomic_DNA"/>
</dbReference>
<gene>
    <name evidence="7" type="ORF">SAMN02745110_01660</name>
</gene>
<comment type="similarity">
    <text evidence="2 6">Belongs to the BI1 family.</text>
</comment>
<dbReference type="Proteomes" id="UP000189857">
    <property type="component" value="Unassembled WGS sequence"/>
</dbReference>